<feature type="domain" description="Outer membrane protein beta-barrel" evidence="2">
    <location>
        <begin position="12"/>
        <end position="198"/>
    </location>
</feature>
<dbReference type="EMBL" id="UOFJ01000501">
    <property type="protein sequence ID" value="VAW70179.1"/>
    <property type="molecule type" value="Genomic_DNA"/>
</dbReference>
<protein>
    <recommendedName>
        <fullName evidence="2">Outer membrane protein beta-barrel domain-containing protein</fullName>
    </recommendedName>
</protein>
<name>A0A3B0Y7M3_9ZZZZ</name>
<dbReference type="InterPro" id="IPR027385">
    <property type="entry name" value="Beta-barrel_OMP"/>
</dbReference>
<evidence type="ECO:0000259" key="2">
    <source>
        <dbReference type="Pfam" id="PF13505"/>
    </source>
</evidence>
<organism evidence="3">
    <name type="scientific">hydrothermal vent metagenome</name>
    <dbReference type="NCBI Taxonomy" id="652676"/>
    <lineage>
        <taxon>unclassified sequences</taxon>
        <taxon>metagenomes</taxon>
        <taxon>ecological metagenomes</taxon>
    </lineage>
</organism>
<reference evidence="3" key="1">
    <citation type="submission" date="2018-06" db="EMBL/GenBank/DDBJ databases">
        <authorList>
            <person name="Zhirakovskaya E."/>
        </authorList>
    </citation>
    <scope>NUCLEOTIDE SEQUENCE</scope>
</reference>
<accession>A0A3B0Y7M3</accession>
<dbReference type="Gene3D" id="2.40.160.20">
    <property type="match status" value="1"/>
</dbReference>
<keyword evidence="1" id="KW-0732">Signal</keyword>
<gene>
    <name evidence="3" type="ORF">MNBD_GAMMA10-1892</name>
</gene>
<evidence type="ECO:0000313" key="3">
    <source>
        <dbReference type="EMBL" id="VAW70179.1"/>
    </source>
</evidence>
<dbReference type="AlphaFoldDB" id="A0A3B0Y7M3"/>
<dbReference type="Pfam" id="PF13505">
    <property type="entry name" value="OMP_b-brl"/>
    <property type="match status" value="1"/>
</dbReference>
<sequence>MKKPLHTHIKLALLLLITSISSQASAEHFKKKMYFGAGVSNTRLQINEQSIRSAGGVSAQSSLQNSQTGFSIFSGFRFDDYLSVELTYIDFGNYNTQTNGLKNELFSVDSLYLTSALNYPVSQNINSYIKLGFSEWQMDSKNLALQEDGTGLVYGAGVDINLYGSSRRTLKIEWLHQSFDDVFLSDSDSISASIVFSF</sequence>
<proteinExistence type="predicted"/>
<dbReference type="SUPFAM" id="SSF56925">
    <property type="entry name" value="OMPA-like"/>
    <property type="match status" value="1"/>
</dbReference>
<dbReference type="InterPro" id="IPR011250">
    <property type="entry name" value="OMP/PagP_B-barrel"/>
</dbReference>
<evidence type="ECO:0000256" key="1">
    <source>
        <dbReference type="ARBA" id="ARBA00022729"/>
    </source>
</evidence>